<evidence type="ECO:0000256" key="6">
    <source>
        <dbReference type="ARBA" id="ARBA00022839"/>
    </source>
</evidence>
<protein>
    <submittedName>
        <fullName evidence="9">SsDNA/RNA exonuclease TatD</fullName>
    </submittedName>
</protein>
<dbReference type="AlphaFoldDB" id="A0A9N8HAW9"/>
<dbReference type="SUPFAM" id="SSF51556">
    <property type="entry name" value="Metallo-dependent hydrolases"/>
    <property type="match status" value="1"/>
</dbReference>
<feature type="binding site" evidence="8">
    <location>
        <position position="226"/>
    </location>
    <ligand>
        <name>a divalent metal cation</name>
        <dbReference type="ChEBI" id="CHEBI:60240"/>
        <label>1</label>
    </ligand>
</feature>
<reference evidence="9" key="1">
    <citation type="submission" date="2020-06" db="EMBL/GenBank/DDBJ databases">
        <authorList>
            <consortium name="Plant Systems Biology data submission"/>
        </authorList>
    </citation>
    <scope>NUCLEOTIDE SEQUENCE</scope>
    <source>
        <strain evidence="9">D6</strain>
    </source>
</reference>
<dbReference type="Gene3D" id="3.20.20.140">
    <property type="entry name" value="Metal-dependent hydrolases"/>
    <property type="match status" value="1"/>
</dbReference>
<dbReference type="FunFam" id="3.20.20.140:FF:000018">
    <property type="entry name" value="3'-5' ssDNA/RNA exonuclease TatD"/>
    <property type="match status" value="1"/>
</dbReference>
<keyword evidence="3" id="KW-0540">Nuclease</keyword>
<evidence type="ECO:0000256" key="3">
    <source>
        <dbReference type="ARBA" id="ARBA00022722"/>
    </source>
</evidence>
<dbReference type="GO" id="GO:0046872">
    <property type="term" value="F:metal ion binding"/>
    <property type="evidence" value="ECO:0007669"/>
    <property type="project" value="UniProtKB-KW"/>
</dbReference>
<dbReference type="PIRSF" id="PIRSF005902">
    <property type="entry name" value="DNase_TatD"/>
    <property type="match status" value="1"/>
</dbReference>
<evidence type="ECO:0000313" key="9">
    <source>
        <dbReference type="EMBL" id="CAB9506172.1"/>
    </source>
</evidence>
<dbReference type="InterPro" id="IPR032466">
    <property type="entry name" value="Metal_Hydrolase"/>
</dbReference>
<dbReference type="PANTHER" id="PTHR10060">
    <property type="entry name" value="TATD FAMILY DEOXYRIBONUCLEASE"/>
    <property type="match status" value="1"/>
</dbReference>
<dbReference type="Proteomes" id="UP001153069">
    <property type="component" value="Unassembled WGS sequence"/>
</dbReference>
<sequence>MTTPTATTTQSSPPLVDIGINLTHKQFHRDREDVIHRGLEQANVRALILTGTSVKASQEAQQYCATAQSSCPDVQLYCTAGVHPHDAKRCNDDTTIESLRRLASTDQVVAIGECGLDHNRNFSPPDVQRHWFVQQLELARELQLPVFLHERDAHADFFQILSQYADKLPASIVHCFTGTQDALNDYLSLPNCYIGITGWVCDERRGLALRKIVPLIPDDRLMIETDAPFLYPRDLPPDRRTSKKDRRNEPAYLNHICDSVAACRGQTSEHLAKITTANAVRFFRLPMAPPEEASESKE</sequence>
<accession>A0A9N8HAW9</accession>
<comment type="caution">
    <text evidence="9">The sequence shown here is derived from an EMBL/GenBank/DDBJ whole genome shotgun (WGS) entry which is preliminary data.</text>
</comment>
<evidence type="ECO:0000256" key="2">
    <source>
        <dbReference type="ARBA" id="ARBA00022490"/>
    </source>
</evidence>
<keyword evidence="2" id="KW-0963">Cytoplasm</keyword>
<feature type="binding site" evidence="8">
    <location>
        <position position="174"/>
    </location>
    <ligand>
        <name>a divalent metal cation</name>
        <dbReference type="ChEBI" id="CHEBI:60240"/>
        <label>2</label>
    </ligand>
</feature>
<dbReference type="OrthoDB" id="6079689at2759"/>
<keyword evidence="6 9" id="KW-0269">Exonuclease</keyword>
<evidence type="ECO:0000256" key="4">
    <source>
        <dbReference type="ARBA" id="ARBA00022723"/>
    </source>
</evidence>
<dbReference type="PANTHER" id="PTHR10060:SF15">
    <property type="entry name" value="DEOXYRIBONUCLEASE TATDN1"/>
    <property type="match status" value="1"/>
</dbReference>
<keyword evidence="7" id="KW-0460">Magnesium</keyword>
<keyword evidence="4 8" id="KW-0479">Metal-binding</keyword>
<dbReference type="EMBL" id="CAICTM010000256">
    <property type="protein sequence ID" value="CAB9506172.1"/>
    <property type="molecule type" value="Genomic_DNA"/>
</dbReference>
<evidence type="ECO:0000256" key="5">
    <source>
        <dbReference type="ARBA" id="ARBA00022801"/>
    </source>
</evidence>
<dbReference type="CDD" id="cd01310">
    <property type="entry name" value="TatD_DNAse"/>
    <property type="match status" value="1"/>
</dbReference>
<feature type="binding site" evidence="8">
    <location>
        <position position="113"/>
    </location>
    <ligand>
        <name>a divalent metal cation</name>
        <dbReference type="ChEBI" id="CHEBI:60240"/>
        <label>1</label>
    </ligand>
</feature>
<dbReference type="GO" id="GO:0004527">
    <property type="term" value="F:exonuclease activity"/>
    <property type="evidence" value="ECO:0007669"/>
    <property type="project" value="UniProtKB-KW"/>
</dbReference>
<feature type="binding site" evidence="8">
    <location>
        <position position="149"/>
    </location>
    <ligand>
        <name>a divalent metal cation</name>
        <dbReference type="ChEBI" id="CHEBI:60240"/>
        <label>2</label>
    </ligand>
</feature>
<evidence type="ECO:0000313" key="10">
    <source>
        <dbReference type="Proteomes" id="UP001153069"/>
    </source>
</evidence>
<evidence type="ECO:0000256" key="7">
    <source>
        <dbReference type="ARBA" id="ARBA00022842"/>
    </source>
</evidence>
<organism evidence="9 10">
    <name type="scientific">Seminavis robusta</name>
    <dbReference type="NCBI Taxonomy" id="568900"/>
    <lineage>
        <taxon>Eukaryota</taxon>
        <taxon>Sar</taxon>
        <taxon>Stramenopiles</taxon>
        <taxon>Ochrophyta</taxon>
        <taxon>Bacillariophyta</taxon>
        <taxon>Bacillariophyceae</taxon>
        <taxon>Bacillariophycidae</taxon>
        <taxon>Naviculales</taxon>
        <taxon>Naviculaceae</taxon>
        <taxon>Seminavis</taxon>
    </lineage>
</organism>
<proteinExistence type="inferred from homology"/>
<evidence type="ECO:0000256" key="8">
    <source>
        <dbReference type="PIRSR" id="PIRSR005902-1"/>
    </source>
</evidence>
<dbReference type="InterPro" id="IPR001130">
    <property type="entry name" value="TatD-like"/>
</dbReference>
<keyword evidence="10" id="KW-1185">Reference proteome</keyword>
<gene>
    <name evidence="9" type="ORF">SEMRO_257_G100790.1</name>
</gene>
<dbReference type="Pfam" id="PF01026">
    <property type="entry name" value="TatD_DNase"/>
    <property type="match status" value="1"/>
</dbReference>
<evidence type="ECO:0000256" key="1">
    <source>
        <dbReference type="ARBA" id="ARBA00009275"/>
    </source>
</evidence>
<name>A0A9N8HAW9_9STRA</name>
<keyword evidence="5" id="KW-0378">Hydrolase</keyword>
<comment type="similarity">
    <text evidence="1">Belongs to the metallo-dependent hydrolases superfamily. TatD-type hydrolase family.</text>
</comment>
<dbReference type="InterPro" id="IPR050891">
    <property type="entry name" value="TatD-type_Hydrolase"/>
</dbReference>